<dbReference type="Gene3D" id="1.25.40.10">
    <property type="entry name" value="Tetratricopeptide repeat domain"/>
    <property type="match status" value="1"/>
</dbReference>
<feature type="region of interest" description="Disordered" evidence="1">
    <location>
        <begin position="1"/>
        <end position="28"/>
    </location>
</feature>
<dbReference type="SMART" id="SM00421">
    <property type="entry name" value="HTH_LUXR"/>
    <property type="match status" value="1"/>
</dbReference>
<evidence type="ECO:0000313" key="4">
    <source>
        <dbReference type="Proteomes" id="UP000450000"/>
    </source>
</evidence>
<evidence type="ECO:0000313" key="3">
    <source>
        <dbReference type="EMBL" id="MQS14913.1"/>
    </source>
</evidence>
<organism evidence="3 4">
    <name type="scientific">Streptomyces kaniharaensis</name>
    <dbReference type="NCBI Taxonomy" id="212423"/>
    <lineage>
        <taxon>Bacteria</taxon>
        <taxon>Bacillati</taxon>
        <taxon>Actinomycetota</taxon>
        <taxon>Actinomycetes</taxon>
        <taxon>Kitasatosporales</taxon>
        <taxon>Streptomycetaceae</taxon>
        <taxon>Streptomyces</taxon>
    </lineage>
</organism>
<gene>
    <name evidence="3" type="ORF">F7Q99_22275</name>
</gene>
<feature type="compositionally biased region" description="Polar residues" evidence="1">
    <location>
        <begin position="120"/>
        <end position="130"/>
    </location>
</feature>
<dbReference type="Gene3D" id="3.40.50.300">
    <property type="entry name" value="P-loop containing nucleotide triphosphate hydrolases"/>
    <property type="match status" value="1"/>
</dbReference>
<dbReference type="InterPro" id="IPR027417">
    <property type="entry name" value="P-loop_NTPase"/>
</dbReference>
<feature type="compositionally biased region" description="Low complexity" evidence="1">
    <location>
        <begin position="8"/>
        <end position="18"/>
    </location>
</feature>
<sequence length="777" mass="80682">MTVETSVATPYVPAAAGPAGPPAPTAATAGPIGREADLLALDGRLHDPGIRLITLIGPAGVGKSRLAEHAARAARGAFRAVATPDLGSTDDPAASAERIARAARALRGTSDAGPGRHAGTTGQDAGSTGTDEPAGRRLLVLDGCDHDGRPDPAALAALLDAEPGLTVLATALRPLGLYGEQLVPVGPLAVPGDEVGDSPDELLRVPSVALFVRRAAQARPGFALTEENATAVADLCRLLEGLPLAVELAAGRLRLFQPQELLDQLRRAGVSSLAGGPAYAPARHRSLAALAQWHCAGLDPSELALLERLAVHVGGFAASAVERPDAAAFESLLDHGVVTVAGPRFVVPEPVRSNCLALLDGSVRDQHAERYQQLVAAAAPRLAGTEQAHWLGVLAAEGPNIEAALDRFQERGAHQAAAATAVACLESWLARGLLREGLDRYDRLAATTGLPEQLTAQLTDASGTLALALGDPADAAERHRQAQAAGRRAGDRRLVALATARLGSAQLAAGDLPAARAALESALAAQESMGAAGQAARTATALARTLRAQGQLRPAVAALERALTGARRTRDGRGLAQALHLAAAVATDRGDHAEADRHLRECLALHRTNGERTELPTALESFALLTLAAAPTQQPRVVRLIAAATRLRQCLGTAPDTPTGTALDEALGGLRARLGWTGFTVAHAEGLRLDPAEAVLEALSAPEAGRPAKEAEDKDQQQLTPRQLQVAMLVSEGLTNRQIAERLGLSEWTAVNHVRQVMRRLGCTSRVQVAWSLGRRP</sequence>
<keyword evidence="4" id="KW-1185">Reference proteome</keyword>
<dbReference type="SUPFAM" id="SSF48452">
    <property type="entry name" value="TPR-like"/>
    <property type="match status" value="1"/>
</dbReference>
<dbReference type="Proteomes" id="UP000450000">
    <property type="component" value="Unassembled WGS sequence"/>
</dbReference>
<proteinExistence type="predicted"/>
<dbReference type="SUPFAM" id="SSF52540">
    <property type="entry name" value="P-loop containing nucleoside triphosphate hydrolases"/>
    <property type="match status" value="1"/>
</dbReference>
<dbReference type="PANTHER" id="PTHR47691:SF3">
    <property type="entry name" value="HTH-TYPE TRANSCRIPTIONAL REGULATOR RV0890C-RELATED"/>
    <property type="match status" value="1"/>
</dbReference>
<evidence type="ECO:0000259" key="2">
    <source>
        <dbReference type="PROSITE" id="PS50043"/>
    </source>
</evidence>
<accession>A0A6N7KZA4</accession>
<comment type="caution">
    <text evidence="3">The sequence shown here is derived from an EMBL/GenBank/DDBJ whole genome shotgun (WGS) entry which is preliminary data.</text>
</comment>
<dbReference type="EMBL" id="WBOF01000001">
    <property type="protein sequence ID" value="MQS14913.1"/>
    <property type="molecule type" value="Genomic_DNA"/>
</dbReference>
<dbReference type="PRINTS" id="PR00038">
    <property type="entry name" value="HTHLUXR"/>
</dbReference>
<dbReference type="AlphaFoldDB" id="A0A6N7KZA4"/>
<dbReference type="InterPro" id="IPR036388">
    <property type="entry name" value="WH-like_DNA-bd_sf"/>
</dbReference>
<dbReference type="Gene3D" id="1.10.10.10">
    <property type="entry name" value="Winged helix-like DNA-binding domain superfamily/Winged helix DNA-binding domain"/>
    <property type="match status" value="1"/>
</dbReference>
<name>A0A6N7KZA4_9ACTN</name>
<dbReference type="GO" id="GO:0006355">
    <property type="term" value="P:regulation of DNA-templated transcription"/>
    <property type="evidence" value="ECO:0007669"/>
    <property type="project" value="InterPro"/>
</dbReference>
<dbReference type="InterPro" id="IPR011990">
    <property type="entry name" value="TPR-like_helical_dom_sf"/>
</dbReference>
<reference evidence="3 4" key="1">
    <citation type="submission" date="2019-09" db="EMBL/GenBank/DDBJ databases">
        <title>Genome Sequences of Streptomyces kaniharaensis ATCC 21070.</title>
        <authorList>
            <person name="Zhu W."/>
            <person name="De Crecy-Lagard V."/>
            <person name="Richards N.G."/>
        </authorList>
    </citation>
    <scope>NUCLEOTIDE SEQUENCE [LARGE SCALE GENOMIC DNA]</scope>
    <source>
        <strain evidence="3 4">SF-557</strain>
    </source>
</reference>
<feature type="domain" description="HTH luxR-type" evidence="2">
    <location>
        <begin position="712"/>
        <end position="776"/>
    </location>
</feature>
<dbReference type="SUPFAM" id="SSF46894">
    <property type="entry name" value="C-terminal effector domain of the bipartite response regulators"/>
    <property type="match status" value="1"/>
</dbReference>
<dbReference type="GO" id="GO:0003677">
    <property type="term" value="F:DNA binding"/>
    <property type="evidence" value="ECO:0007669"/>
    <property type="project" value="InterPro"/>
</dbReference>
<dbReference type="PANTHER" id="PTHR47691">
    <property type="entry name" value="REGULATOR-RELATED"/>
    <property type="match status" value="1"/>
</dbReference>
<dbReference type="PROSITE" id="PS50043">
    <property type="entry name" value="HTH_LUXR_2"/>
    <property type="match status" value="1"/>
</dbReference>
<dbReference type="Pfam" id="PF00196">
    <property type="entry name" value="GerE"/>
    <property type="match status" value="1"/>
</dbReference>
<feature type="region of interest" description="Disordered" evidence="1">
    <location>
        <begin position="106"/>
        <end position="135"/>
    </location>
</feature>
<dbReference type="InterPro" id="IPR019734">
    <property type="entry name" value="TPR_rpt"/>
</dbReference>
<dbReference type="SMART" id="SM00028">
    <property type="entry name" value="TPR"/>
    <property type="match status" value="3"/>
</dbReference>
<dbReference type="InterPro" id="IPR016032">
    <property type="entry name" value="Sig_transdc_resp-reg_C-effctor"/>
</dbReference>
<dbReference type="OrthoDB" id="9812579at2"/>
<protein>
    <submittedName>
        <fullName evidence="3">LuxR family transcriptional regulator</fullName>
    </submittedName>
</protein>
<dbReference type="InterPro" id="IPR000792">
    <property type="entry name" value="Tscrpt_reg_LuxR_C"/>
</dbReference>
<evidence type="ECO:0000256" key="1">
    <source>
        <dbReference type="SAM" id="MobiDB-lite"/>
    </source>
</evidence>
<dbReference type="CDD" id="cd06170">
    <property type="entry name" value="LuxR_C_like"/>
    <property type="match status" value="1"/>
</dbReference>